<gene>
    <name evidence="1" type="ordered locus">Bsph_2641</name>
</gene>
<protein>
    <submittedName>
        <fullName evidence="1">Uncharacterized protein</fullName>
    </submittedName>
</protein>
<reference evidence="1 2" key="1">
    <citation type="journal article" date="2008" name="J. Bacteriol.">
        <title>Complete genome sequence of the mosquitocidal bacterium Bacillus sphaericus C3-41 and comparison with those of closely related Bacillus species.</title>
        <authorList>
            <person name="Hu X."/>
            <person name="Fan W."/>
            <person name="Han B."/>
            <person name="Liu H."/>
            <person name="Zheng D."/>
            <person name="Li Q."/>
            <person name="Dong W."/>
            <person name="Yan J."/>
            <person name="Gao M."/>
            <person name="Berry C."/>
            <person name="Yuan Z."/>
        </authorList>
    </citation>
    <scope>NUCLEOTIDE SEQUENCE [LARGE SCALE GENOMIC DNA]</scope>
    <source>
        <strain evidence="1 2">C3-41</strain>
    </source>
</reference>
<dbReference type="EMBL" id="CP000817">
    <property type="protein sequence ID" value="ACA40183.1"/>
    <property type="molecule type" value="Genomic_DNA"/>
</dbReference>
<dbReference type="Proteomes" id="UP000002164">
    <property type="component" value="Chromosome"/>
</dbReference>
<dbReference type="KEGG" id="lsp:Bsph_2641"/>
<organism evidence="1 2">
    <name type="scientific">Lysinibacillus sphaericus (strain C3-41)</name>
    <dbReference type="NCBI Taxonomy" id="444177"/>
    <lineage>
        <taxon>Bacteria</taxon>
        <taxon>Bacillati</taxon>
        <taxon>Bacillota</taxon>
        <taxon>Bacilli</taxon>
        <taxon>Bacillales</taxon>
        <taxon>Bacillaceae</taxon>
        <taxon>Lysinibacillus</taxon>
    </lineage>
</organism>
<dbReference type="AlphaFoldDB" id="B1HYM2"/>
<sequence length="52" mass="6152">MVYSSTNIFILSIHHNKIIDAKAVLYQIYKIDYGKDKNSHFTKKSFNFNLEI</sequence>
<accession>B1HYM2</accession>
<dbReference type="EnsemblBacteria" id="ACA40183">
    <property type="protein sequence ID" value="ACA40183"/>
    <property type="gene ID" value="Bsph_2641"/>
</dbReference>
<dbReference type="HOGENOM" id="CLU_3081502_0_0_9"/>
<evidence type="ECO:0000313" key="1">
    <source>
        <dbReference type="EMBL" id="ACA40183.1"/>
    </source>
</evidence>
<evidence type="ECO:0000313" key="2">
    <source>
        <dbReference type="Proteomes" id="UP000002164"/>
    </source>
</evidence>
<name>B1HYM2_LYSSC</name>
<proteinExistence type="predicted"/>